<protein>
    <submittedName>
        <fullName evidence="2">Replication factor-A carboxy-terminal domain protein</fullName>
    </submittedName>
</protein>
<comment type="caution">
    <text evidence="2">The sequence shown here is derived from an EMBL/GenBank/DDBJ whole genome shotgun (WGS) entry which is preliminary data.</text>
</comment>
<dbReference type="PANTHER" id="PTHR47165:SF4">
    <property type="entry name" value="OS03G0429900 PROTEIN"/>
    <property type="match status" value="1"/>
</dbReference>
<proteinExistence type="predicted"/>
<reference evidence="2 3" key="2">
    <citation type="journal article" date="2017" name="Front. Plant Sci.">
        <title>Gene Classification and Mining of Molecular Markers Useful in Red Clover (Trifolium pratense) Breeding.</title>
        <authorList>
            <person name="Istvanek J."/>
            <person name="Dluhosova J."/>
            <person name="Dluhos P."/>
            <person name="Patkova L."/>
            <person name="Nedelnik J."/>
            <person name="Repkova J."/>
        </authorList>
    </citation>
    <scope>NUCLEOTIDE SEQUENCE [LARGE SCALE GENOMIC DNA]</scope>
    <source>
        <strain evidence="3">cv. Tatra</strain>
        <tissue evidence="2">Young leaves</tissue>
    </source>
</reference>
<name>A0A2K3PN51_TRIPR</name>
<dbReference type="EMBL" id="ASHM01008746">
    <property type="protein sequence ID" value="PNY16712.1"/>
    <property type="molecule type" value="Genomic_DNA"/>
</dbReference>
<accession>A0A2K3PN51</accession>
<feature type="domain" description="Replication protein A 70 kDa DNA-binding subunit B/D first OB fold" evidence="1">
    <location>
        <begin position="8"/>
        <end position="79"/>
    </location>
</feature>
<gene>
    <name evidence="2" type="ORF">L195_g013437</name>
</gene>
<dbReference type="PANTHER" id="PTHR47165">
    <property type="entry name" value="OS03G0429900 PROTEIN"/>
    <property type="match status" value="1"/>
</dbReference>
<dbReference type="CDD" id="cd04480">
    <property type="entry name" value="RPA1_DBD_A_like"/>
    <property type="match status" value="1"/>
</dbReference>
<evidence type="ECO:0000313" key="2">
    <source>
        <dbReference type="EMBL" id="PNY16712.1"/>
    </source>
</evidence>
<dbReference type="AlphaFoldDB" id="A0A2K3PN51"/>
<evidence type="ECO:0000259" key="1">
    <source>
        <dbReference type="Pfam" id="PF02721"/>
    </source>
</evidence>
<dbReference type="InterPro" id="IPR003871">
    <property type="entry name" value="RFA1B/D_OB_1st"/>
</dbReference>
<sequence length="483" mass="54830">MSDVIAGHVNSMELILLDCENNKIQASVPFHLVRRFSDHIREKEIYVIYYFRVIHNLKASIVSHNNRRLIFCKRTKIYPSQSLAIDAHGLSFVSANEILARKHNIKCLVDTIGVLLTFQFDTVELSPPRFSPGVKFEVADQSGRVACSLSGKYVSEFRKYLSTSSNAHPVVILQFAKISTERGYTCLENFKDVTKIMINPPIHHVLQFNIRLSNSGGVYSLIHGKHSNSVVVTDITPFDRFYPHKTVREFIDTQESGFFVLCARVVGIFHINKWWYPVCKCGNFLDIWVGCYFCVQCNIHVFCVSSMFKLQIAIDDGTSTVLIQSTHSPLRGIHCLNHSSLGIEHALAHYGSKAFEGKEILFIARKTSRSEYRFEDYVEIINMTDEEGSVRRFHELGNNFTPTKSIYIDPFAQLDVEAHDSVLVSSVQKFITKGKKPLIDLETPSNFSCVTTGSFSTSNLIKARKKLSYAFSECTGERNIFEC</sequence>
<evidence type="ECO:0000313" key="3">
    <source>
        <dbReference type="Proteomes" id="UP000236291"/>
    </source>
</evidence>
<dbReference type="InterPro" id="IPR012340">
    <property type="entry name" value="NA-bd_OB-fold"/>
</dbReference>
<dbReference type="Gene3D" id="2.40.50.140">
    <property type="entry name" value="Nucleic acid-binding proteins"/>
    <property type="match status" value="3"/>
</dbReference>
<dbReference type="STRING" id="57577.A0A2K3PN51"/>
<dbReference type="Proteomes" id="UP000236291">
    <property type="component" value="Unassembled WGS sequence"/>
</dbReference>
<dbReference type="Pfam" id="PF02721">
    <property type="entry name" value="DUF223"/>
    <property type="match status" value="1"/>
</dbReference>
<organism evidence="2 3">
    <name type="scientific">Trifolium pratense</name>
    <name type="common">Red clover</name>
    <dbReference type="NCBI Taxonomy" id="57577"/>
    <lineage>
        <taxon>Eukaryota</taxon>
        <taxon>Viridiplantae</taxon>
        <taxon>Streptophyta</taxon>
        <taxon>Embryophyta</taxon>
        <taxon>Tracheophyta</taxon>
        <taxon>Spermatophyta</taxon>
        <taxon>Magnoliopsida</taxon>
        <taxon>eudicotyledons</taxon>
        <taxon>Gunneridae</taxon>
        <taxon>Pentapetalae</taxon>
        <taxon>rosids</taxon>
        <taxon>fabids</taxon>
        <taxon>Fabales</taxon>
        <taxon>Fabaceae</taxon>
        <taxon>Papilionoideae</taxon>
        <taxon>50 kb inversion clade</taxon>
        <taxon>NPAAA clade</taxon>
        <taxon>Hologalegina</taxon>
        <taxon>IRL clade</taxon>
        <taxon>Trifolieae</taxon>
        <taxon>Trifolium</taxon>
    </lineage>
</organism>
<reference evidence="2 3" key="1">
    <citation type="journal article" date="2014" name="Am. J. Bot.">
        <title>Genome assembly and annotation for red clover (Trifolium pratense; Fabaceae).</title>
        <authorList>
            <person name="Istvanek J."/>
            <person name="Jaros M."/>
            <person name="Krenek A."/>
            <person name="Repkova J."/>
        </authorList>
    </citation>
    <scope>NUCLEOTIDE SEQUENCE [LARGE SCALE GENOMIC DNA]</scope>
    <source>
        <strain evidence="3">cv. Tatra</strain>
        <tissue evidence="2">Young leaves</tissue>
    </source>
</reference>
<dbReference type="CDD" id="cd04481">
    <property type="entry name" value="RPA1_DBD_B_like"/>
    <property type="match status" value="1"/>
</dbReference>